<feature type="transmembrane region" description="Helical" evidence="6">
    <location>
        <begin position="25"/>
        <end position="43"/>
    </location>
</feature>
<dbReference type="InterPro" id="IPR020846">
    <property type="entry name" value="MFS_dom"/>
</dbReference>
<dbReference type="Pfam" id="PF00083">
    <property type="entry name" value="Sugar_tr"/>
    <property type="match status" value="1"/>
</dbReference>
<dbReference type="PANTHER" id="PTHR23511">
    <property type="entry name" value="SYNAPTIC VESICLE GLYCOPROTEIN 2"/>
    <property type="match status" value="1"/>
</dbReference>
<comment type="subcellular location">
    <subcellularLocation>
        <location evidence="1">Cell membrane</location>
        <topology evidence="1">Multi-pass membrane protein</topology>
    </subcellularLocation>
</comment>
<proteinExistence type="predicted"/>
<dbReference type="KEGG" id="dsy:DSY4750"/>
<evidence type="ECO:0000256" key="4">
    <source>
        <dbReference type="ARBA" id="ARBA00022989"/>
    </source>
</evidence>
<feature type="transmembrane region" description="Helical" evidence="6">
    <location>
        <begin position="115"/>
        <end position="133"/>
    </location>
</feature>
<evidence type="ECO:0000256" key="2">
    <source>
        <dbReference type="ARBA" id="ARBA00022448"/>
    </source>
</evidence>
<keyword evidence="2" id="KW-0813">Transport</keyword>
<evidence type="ECO:0000256" key="3">
    <source>
        <dbReference type="ARBA" id="ARBA00022692"/>
    </source>
</evidence>
<keyword evidence="4 6" id="KW-1133">Transmembrane helix</keyword>
<evidence type="ECO:0000256" key="5">
    <source>
        <dbReference type="ARBA" id="ARBA00023136"/>
    </source>
</evidence>
<feature type="domain" description="Major facilitator superfamily (MFS) profile" evidence="7">
    <location>
        <begin position="1"/>
        <end position="137"/>
    </location>
</feature>
<gene>
    <name evidence="8" type="ordered locus">DSY4750</name>
</gene>
<sequence length="146" mass="15283">MISLAGIPGFFSAAYFIEKNGRKPTLIVVLIGCAVFAYLYGTASSLQTLIGFGLGMQFFLFAMWSSLYAYTPELYPTRARATGTGFASSVGRFGSLLGPYIVAVVLPTLGNSGVFALGAACFIAAALSVAILGEETKGRVLEEISA</sequence>
<evidence type="ECO:0000259" key="7">
    <source>
        <dbReference type="PROSITE" id="PS50850"/>
    </source>
</evidence>
<keyword evidence="5 6" id="KW-0472">Membrane</keyword>
<dbReference type="EMBL" id="AP008230">
    <property type="protein sequence ID" value="BAE86539.1"/>
    <property type="molecule type" value="Genomic_DNA"/>
</dbReference>
<dbReference type="PROSITE" id="PS50850">
    <property type="entry name" value="MFS"/>
    <property type="match status" value="1"/>
</dbReference>
<keyword evidence="9" id="KW-1185">Reference proteome</keyword>
<evidence type="ECO:0000256" key="6">
    <source>
        <dbReference type="SAM" id="Phobius"/>
    </source>
</evidence>
<dbReference type="GO" id="GO:0022857">
    <property type="term" value="F:transmembrane transporter activity"/>
    <property type="evidence" value="ECO:0007669"/>
    <property type="project" value="InterPro"/>
</dbReference>
<keyword evidence="3 6" id="KW-0812">Transmembrane</keyword>
<dbReference type="SUPFAM" id="SSF103473">
    <property type="entry name" value="MFS general substrate transporter"/>
    <property type="match status" value="1"/>
</dbReference>
<dbReference type="eggNOG" id="COG2271">
    <property type="taxonomic scope" value="Bacteria"/>
</dbReference>
<dbReference type="GO" id="GO:0005886">
    <property type="term" value="C:plasma membrane"/>
    <property type="evidence" value="ECO:0007669"/>
    <property type="project" value="UniProtKB-SubCell"/>
</dbReference>
<dbReference type="InterPro" id="IPR005828">
    <property type="entry name" value="MFS_sugar_transport-like"/>
</dbReference>
<reference evidence="8 9" key="1">
    <citation type="journal article" date="2006" name="J. Bacteriol.">
        <title>Complete genome sequence of the dehalorespiring bacterium Desulfitobacterium hafniense Y51 and comparison with Dehalococcoides ethenogenes 195.</title>
        <authorList>
            <person name="Nonaka H."/>
            <person name="Keresztes G."/>
            <person name="Shinoda Y."/>
            <person name="Ikenaga Y."/>
            <person name="Abe M."/>
            <person name="Naito K."/>
            <person name="Inatomi K."/>
            <person name="Furukawa K."/>
            <person name="Inui M."/>
            <person name="Yukawa H."/>
        </authorList>
    </citation>
    <scope>NUCLEOTIDE SEQUENCE [LARGE SCALE GENOMIC DNA]</scope>
    <source>
        <strain evidence="8 9">Y51</strain>
    </source>
</reference>
<protein>
    <recommendedName>
        <fullName evidence="7">Major facilitator superfamily (MFS) profile domain-containing protein</fullName>
    </recommendedName>
</protein>
<dbReference type="HOGENOM" id="CLU_098551_0_0_9"/>
<feature type="transmembrane region" description="Helical" evidence="6">
    <location>
        <begin position="90"/>
        <end position="109"/>
    </location>
</feature>
<name>Q24N53_DESHY</name>
<evidence type="ECO:0000256" key="1">
    <source>
        <dbReference type="ARBA" id="ARBA00004651"/>
    </source>
</evidence>
<evidence type="ECO:0000313" key="8">
    <source>
        <dbReference type="EMBL" id="BAE86539.1"/>
    </source>
</evidence>
<dbReference type="AlphaFoldDB" id="Q24N53"/>
<dbReference type="PANTHER" id="PTHR23511:SF34">
    <property type="entry name" value="SYNAPTIC VESICLE GLYCOPROTEIN 2"/>
    <property type="match status" value="1"/>
</dbReference>
<dbReference type="InterPro" id="IPR036259">
    <property type="entry name" value="MFS_trans_sf"/>
</dbReference>
<dbReference type="STRING" id="138119.DSY4750"/>
<dbReference type="Proteomes" id="UP000001946">
    <property type="component" value="Chromosome"/>
</dbReference>
<feature type="transmembrane region" description="Helical" evidence="6">
    <location>
        <begin position="49"/>
        <end position="70"/>
    </location>
</feature>
<dbReference type="Gene3D" id="1.20.1250.20">
    <property type="entry name" value="MFS general substrate transporter like domains"/>
    <property type="match status" value="1"/>
</dbReference>
<accession>Q24N53</accession>
<evidence type="ECO:0000313" key="9">
    <source>
        <dbReference type="Proteomes" id="UP000001946"/>
    </source>
</evidence>
<organism evidence="8 9">
    <name type="scientific">Desulfitobacterium hafniense (strain Y51)</name>
    <dbReference type="NCBI Taxonomy" id="138119"/>
    <lineage>
        <taxon>Bacteria</taxon>
        <taxon>Bacillati</taxon>
        <taxon>Bacillota</taxon>
        <taxon>Clostridia</taxon>
        <taxon>Eubacteriales</taxon>
        <taxon>Desulfitobacteriaceae</taxon>
        <taxon>Desulfitobacterium</taxon>
    </lineage>
</organism>